<keyword evidence="9" id="KW-1185">Reference proteome</keyword>
<dbReference type="GO" id="GO:0005634">
    <property type="term" value="C:nucleus"/>
    <property type="evidence" value="ECO:0007669"/>
    <property type="project" value="UniProtKB-SubCell"/>
</dbReference>
<evidence type="ECO:0000256" key="5">
    <source>
        <dbReference type="ARBA" id="ARBA00023242"/>
    </source>
</evidence>
<dbReference type="EMBL" id="FN649751">
    <property type="protein sequence ID" value="CBN75132.1"/>
    <property type="molecule type" value="Genomic_DNA"/>
</dbReference>
<dbReference type="PANTHER" id="PTHR12945:SF0">
    <property type="entry name" value="TRNA (ADENINE(58)-N(1))-METHYLTRANSFERASE NON-CATALYTIC SUBUNIT TRM6"/>
    <property type="match status" value="1"/>
</dbReference>
<protein>
    <recommendedName>
        <fullName evidence="3">tRNA (adenine(58)-N(1))-methyltransferase non-catalytic subunit TRM6</fullName>
    </recommendedName>
    <alternativeName>
        <fullName evidence="6">tRNA(m1A58)-methyltransferase subunit TRM6</fullName>
    </alternativeName>
</protein>
<reference evidence="8 9" key="1">
    <citation type="journal article" date="2010" name="Nature">
        <title>The Ectocarpus genome and the independent evolution of multicellularity in brown algae.</title>
        <authorList>
            <person name="Cock J.M."/>
            <person name="Sterck L."/>
            <person name="Rouze P."/>
            <person name="Scornet D."/>
            <person name="Allen A.E."/>
            <person name="Amoutzias G."/>
            <person name="Anthouard V."/>
            <person name="Artiguenave F."/>
            <person name="Aury J.M."/>
            <person name="Badger J.H."/>
            <person name="Beszteri B."/>
            <person name="Billiau K."/>
            <person name="Bonnet E."/>
            <person name="Bothwell J.H."/>
            <person name="Bowler C."/>
            <person name="Boyen C."/>
            <person name="Brownlee C."/>
            <person name="Carrano C.J."/>
            <person name="Charrier B."/>
            <person name="Cho G.Y."/>
            <person name="Coelho S.M."/>
            <person name="Collen J."/>
            <person name="Corre E."/>
            <person name="Da Silva C."/>
            <person name="Delage L."/>
            <person name="Delaroque N."/>
            <person name="Dittami S.M."/>
            <person name="Doulbeau S."/>
            <person name="Elias M."/>
            <person name="Farnham G."/>
            <person name="Gachon C.M."/>
            <person name="Gschloessl B."/>
            <person name="Heesch S."/>
            <person name="Jabbari K."/>
            <person name="Jubin C."/>
            <person name="Kawai H."/>
            <person name="Kimura K."/>
            <person name="Kloareg B."/>
            <person name="Kupper F.C."/>
            <person name="Lang D."/>
            <person name="Le Bail A."/>
            <person name="Leblanc C."/>
            <person name="Lerouge P."/>
            <person name="Lohr M."/>
            <person name="Lopez P.J."/>
            <person name="Martens C."/>
            <person name="Maumus F."/>
            <person name="Michel G."/>
            <person name="Miranda-Saavedra D."/>
            <person name="Morales J."/>
            <person name="Moreau H."/>
            <person name="Motomura T."/>
            <person name="Nagasato C."/>
            <person name="Napoli C.A."/>
            <person name="Nelson D.R."/>
            <person name="Nyvall-Collen P."/>
            <person name="Peters A.F."/>
            <person name="Pommier C."/>
            <person name="Potin P."/>
            <person name="Poulain J."/>
            <person name="Quesneville H."/>
            <person name="Read B."/>
            <person name="Rensing S.A."/>
            <person name="Ritter A."/>
            <person name="Rousvoal S."/>
            <person name="Samanta M."/>
            <person name="Samson G."/>
            <person name="Schroeder D.C."/>
            <person name="Segurens B."/>
            <person name="Strittmatter M."/>
            <person name="Tonon T."/>
            <person name="Tregear J.W."/>
            <person name="Valentin K."/>
            <person name="von Dassow P."/>
            <person name="Yamagishi T."/>
            <person name="Van de Peer Y."/>
            <person name="Wincker P."/>
        </authorList>
    </citation>
    <scope>NUCLEOTIDE SEQUENCE [LARGE SCALE GENOMIC DNA]</scope>
    <source>
        <strain evidence="9">Ec32 / CCAP1310/4</strain>
    </source>
</reference>
<dbReference type="Pfam" id="PF04189">
    <property type="entry name" value="Gcd10p"/>
    <property type="match status" value="1"/>
</dbReference>
<feature type="region of interest" description="Disordered" evidence="7">
    <location>
        <begin position="431"/>
        <end position="456"/>
    </location>
</feature>
<organism evidence="8 9">
    <name type="scientific">Ectocarpus siliculosus</name>
    <name type="common">Brown alga</name>
    <name type="synonym">Conferva siliculosa</name>
    <dbReference type="NCBI Taxonomy" id="2880"/>
    <lineage>
        <taxon>Eukaryota</taxon>
        <taxon>Sar</taxon>
        <taxon>Stramenopiles</taxon>
        <taxon>Ochrophyta</taxon>
        <taxon>PX clade</taxon>
        <taxon>Phaeophyceae</taxon>
        <taxon>Ectocarpales</taxon>
        <taxon>Ectocarpaceae</taxon>
        <taxon>Ectocarpus</taxon>
    </lineage>
</organism>
<dbReference type="AlphaFoldDB" id="D8LS75"/>
<dbReference type="InParanoid" id="D8LS75"/>
<feature type="compositionally biased region" description="Basic residues" evidence="7">
    <location>
        <begin position="446"/>
        <end position="456"/>
    </location>
</feature>
<evidence type="ECO:0000256" key="4">
    <source>
        <dbReference type="ARBA" id="ARBA00022694"/>
    </source>
</evidence>
<proteinExistence type="inferred from homology"/>
<evidence type="ECO:0000256" key="6">
    <source>
        <dbReference type="ARBA" id="ARBA00032319"/>
    </source>
</evidence>
<dbReference type="GO" id="GO:0031515">
    <property type="term" value="C:tRNA (m1A) methyltransferase complex"/>
    <property type="evidence" value="ECO:0007669"/>
    <property type="project" value="InterPro"/>
</dbReference>
<name>D8LS75_ECTSI</name>
<dbReference type="STRING" id="2880.D8LS75"/>
<evidence type="ECO:0000256" key="2">
    <source>
        <dbReference type="ARBA" id="ARBA00008320"/>
    </source>
</evidence>
<evidence type="ECO:0000313" key="9">
    <source>
        <dbReference type="Proteomes" id="UP000002630"/>
    </source>
</evidence>
<feature type="region of interest" description="Disordered" evidence="7">
    <location>
        <begin position="290"/>
        <end position="312"/>
    </location>
</feature>
<keyword evidence="4" id="KW-0819">tRNA processing</keyword>
<dbReference type="Proteomes" id="UP000002630">
    <property type="component" value="Linkage Group LG26"/>
</dbReference>
<evidence type="ECO:0000256" key="7">
    <source>
        <dbReference type="SAM" id="MobiDB-lite"/>
    </source>
</evidence>
<accession>D8LS75</accession>
<keyword evidence="5" id="KW-0539">Nucleus</keyword>
<dbReference type="OMA" id="TRCRPYQ"/>
<dbReference type="EMBL" id="FN648927">
    <property type="protein sequence ID" value="CBN75132.1"/>
    <property type="molecule type" value="Genomic_DNA"/>
</dbReference>
<dbReference type="PANTHER" id="PTHR12945">
    <property type="entry name" value="TRANSLATION INITIATION FACTOR EIF3-RELATED"/>
    <property type="match status" value="1"/>
</dbReference>
<comment type="subcellular location">
    <subcellularLocation>
        <location evidence="1">Nucleus</location>
    </subcellularLocation>
</comment>
<dbReference type="GO" id="GO:0030488">
    <property type="term" value="P:tRNA methylation"/>
    <property type="evidence" value="ECO:0007669"/>
    <property type="project" value="InterPro"/>
</dbReference>
<evidence type="ECO:0000313" key="8">
    <source>
        <dbReference type="EMBL" id="CBN75132.1"/>
    </source>
</evidence>
<sequence>MSRSATHCDTATRWHCRHVAKMERIEGQVNDGDTILVDHSDGRTFFVKVESGKRVNIGKTSCKMSYLLNAPYGAVFELDGNRLVRVDGELVEAEEEPPGVVEEVTAAALASDVRPQDNRGFTDTNTAQKLTEEDIHKMKNEGKGGRAIIQALMDNSDTWGNKTQYSQAKWLKRKQQKYRPRVRVVRVTGRTMCDAYFAKNREKVSNLRSDALALVLTHANVFAGCQALVLDTCMGVVTAAMLERMGCQGRIFALYAQSQPSMDAVRKFDHAEKNLLKCLLPLHTSELGRLSIPESEREADPVDDGGPGDSRTEEEALAEYRTVMDDHGVPEKDRPARIERKLARMRRNKHRPAPRQVRDWLRQGCDCLVIACKFDPIAAVDAMLPHLTPSRPFAIYSEFIEVLPGRTHPLNNMSSCGGYVLTGIKITNNRDPRGVIPKARIPDMAKRHKKKRYKRT</sequence>
<dbReference type="eggNOG" id="KOG1416">
    <property type="taxonomic scope" value="Eukaryota"/>
</dbReference>
<comment type="similarity">
    <text evidence="2">Belongs to the TRM6/GCD10 family.</text>
</comment>
<dbReference type="OrthoDB" id="10254665at2759"/>
<evidence type="ECO:0000256" key="1">
    <source>
        <dbReference type="ARBA" id="ARBA00004123"/>
    </source>
</evidence>
<dbReference type="InterPro" id="IPR017423">
    <property type="entry name" value="TRM6"/>
</dbReference>
<evidence type="ECO:0000256" key="3">
    <source>
        <dbReference type="ARBA" id="ARBA00021704"/>
    </source>
</evidence>
<gene>
    <name evidence="8" type="ORF">Esi_0070_0071</name>
</gene>